<dbReference type="PROSITE" id="PS51257">
    <property type="entry name" value="PROKAR_LIPOPROTEIN"/>
    <property type="match status" value="1"/>
</dbReference>
<keyword evidence="2" id="KW-1185">Reference proteome</keyword>
<reference evidence="1 2" key="1">
    <citation type="submission" date="2024-10" db="EMBL/GenBank/DDBJ databases">
        <title>The Natural Products Discovery Center: Release of the First 8490 Sequenced Strains for Exploring Actinobacteria Biosynthetic Diversity.</title>
        <authorList>
            <person name="Kalkreuter E."/>
            <person name="Kautsar S.A."/>
            <person name="Yang D."/>
            <person name="Bader C.D."/>
            <person name="Teijaro C.N."/>
            <person name="Fluegel L."/>
            <person name="Davis C.M."/>
            <person name="Simpson J.R."/>
            <person name="Lauterbach L."/>
            <person name="Steele A.D."/>
            <person name="Gui C."/>
            <person name="Meng S."/>
            <person name="Li G."/>
            <person name="Viehrig K."/>
            <person name="Ye F."/>
            <person name="Su P."/>
            <person name="Kiefer A.F."/>
            <person name="Nichols A."/>
            <person name="Cepeda A.J."/>
            <person name="Yan W."/>
            <person name="Fan B."/>
            <person name="Jiang Y."/>
            <person name="Adhikari A."/>
            <person name="Zheng C.-J."/>
            <person name="Schuster L."/>
            <person name="Cowan T.M."/>
            <person name="Smanski M.J."/>
            <person name="Chevrette M.G."/>
            <person name="De Carvalho L.P.S."/>
            <person name="Shen B."/>
        </authorList>
    </citation>
    <scope>NUCLEOTIDE SEQUENCE [LARGE SCALE GENOMIC DNA]</scope>
    <source>
        <strain evidence="1 2">NPDC087045</strain>
    </source>
</reference>
<sequence length="43" mass="4272">MMRLASTVAAIALLLALGGCACAPGFVGFDSRCAFSNVPSGQP</sequence>
<proteinExistence type="predicted"/>
<evidence type="ECO:0000313" key="1">
    <source>
        <dbReference type="EMBL" id="MFJ3047219.1"/>
    </source>
</evidence>
<evidence type="ECO:0000313" key="2">
    <source>
        <dbReference type="Proteomes" id="UP001617427"/>
    </source>
</evidence>
<protein>
    <recommendedName>
        <fullName evidence="3">Lipoprotein</fullName>
    </recommendedName>
</protein>
<gene>
    <name evidence="1" type="ORF">ACIPEN_15435</name>
</gene>
<name>A0ABW8F1N5_9BURK</name>
<organism evidence="1 2">
    <name type="scientific">Herbaspirillum chlorophenolicum</name>
    <dbReference type="NCBI Taxonomy" id="211589"/>
    <lineage>
        <taxon>Bacteria</taxon>
        <taxon>Pseudomonadati</taxon>
        <taxon>Pseudomonadota</taxon>
        <taxon>Betaproteobacteria</taxon>
        <taxon>Burkholderiales</taxon>
        <taxon>Oxalobacteraceae</taxon>
        <taxon>Herbaspirillum</taxon>
    </lineage>
</organism>
<accession>A0ABW8F1N5</accession>
<evidence type="ECO:0008006" key="3">
    <source>
        <dbReference type="Google" id="ProtNLM"/>
    </source>
</evidence>
<dbReference type="EMBL" id="JBIUZV010000008">
    <property type="protein sequence ID" value="MFJ3047219.1"/>
    <property type="molecule type" value="Genomic_DNA"/>
</dbReference>
<dbReference type="Proteomes" id="UP001617427">
    <property type="component" value="Unassembled WGS sequence"/>
</dbReference>
<comment type="caution">
    <text evidence="1">The sequence shown here is derived from an EMBL/GenBank/DDBJ whole genome shotgun (WGS) entry which is preliminary data.</text>
</comment>
<dbReference type="RefSeq" id="WP_269432155.1">
    <property type="nucleotide sequence ID" value="NZ_JBIUZV010000008.1"/>
</dbReference>